<feature type="transmembrane region" description="Helical" evidence="1">
    <location>
        <begin position="149"/>
        <end position="168"/>
    </location>
</feature>
<dbReference type="CDD" id="cd03396">
    <property type="entry name" value="PAP2_like_6"/>
    <property type="match status" value="1"/>
</dbReference>
<accession>A0A2N5ZIQ4</accession>
<protein>
    <submittedName>
        <fullName evidence="3">Phosphoesterase</fullName>
    </submittedName>
</protein>
<feature type="transmembrane region" description="Helical" evidence="1">
    <location>
        <begin position="175"/>
        <end position="194"/>
    </location>
</feature>
<keyword evidence="1" id="KW-0812">Transmembrane</keyword>
<feature type="domain" description="Phosphatidic acid phosphatase type 2/haloperoxidase" evidence="2">
    <location>
        <begin position="93"/>
        <end position="225"/>
    </location>
</feature>
<comment type="caution">
    <text evidence="3">The sequence shown here is derived from an EMBL/GenBank/DDBJ whole genome shotgun (WGS) entry which is preliminary data.</text>
</comment>
<feature type="transmembrane region" description="Helical" evidence="1">
    <location>
        <begin position="7"/>
        <end position="23"/>
    </location>
</feature>
<evidence type="ECO:0000313" key="3">
    <source>
        <dbReference type="EMBL" id="PLX18503.1"/>
    </source>
</evidence>
<dbReference type="InterPro" id="IPR036938">
    <property type="entry name" value="PAP2/HPO_sf"/>
</dbReference>
<dbReference type="Gene3D" id="1.20.144.10">
    <property type="entry name" value="Phosphatidic acid phosphatase type 2/haloperoxidase"/>
    <property type="match status" value="1"/>
</dbReference>
<evidence type="ECO:0000259" key="2">
    <source>
        <dbReference type="Pfam" id="PF01569"/>
    </source>
</evidence>
<keyword evidence="1" id="KW-0472">Membrane</keyword>
<dbReference type="Pfam" id="PF01569">
    <property type="entry name" value="PAP2"/>
    <property type="match status" value="1"/>
</dbReference>
<evidence type="ECO:0000313" key="4">
    <source>
        <dbReference type="Proteomes" id="UP000234857"/>
    </source>
</evidence>
<organism evidence="3 4">
    <name type="scientific">Muiribacterium halophilum</name>
    <dbReference type="NCBI Taxonomy" id="2053465"/>
    <lineage>
        <taxon>Bacteria</taxon>
        <taxon>Candidatus Muiribacteriota</taxon>
        <taxon>Candidatus Muiribacteriia</taxon>
        <taxon>Candidatus Muiribacteriales</taxon>
        <taxon>Candidatus Muiribacteriaceae</taxon>
        <taxon>Candidatus Muiribacterium</taxon>
    </lineage>
</organism>
<dbReference type="Proteomes" id="UP000234857">
    <property type="component" value="Unassembled WGS sequence"/>
</dbReference>
<reference evidence="3 4" key="1">
    <citation type="submission" date="2017-11" db="EMBL/GenBank/DDBJ databases">
        <title>Genome-resolved metagenomics identifies genetic mobility, metabolic interactions, and unexpected diversity in perchlorate-reducing communities.</title>
        <authorList>
            <person name="Barnum T.P."/>
            <person name="Figueroa I.A."/>
            <person name="Carlstrom C.I."/>
            <person name="Lucas L.N."/>
            <person name="Engelbrektson A.L."/>
            <person name="Coates J.D."/>
        </authorList>
    </citation>
    <scope>NUCLEOTIDE SEQUENCE [LARGE SCALE GENOMIC DNA]</scope>
    <source>
        <strain evidence="3">BM706</strain>
    </source>
</reference>
<dbReference type="AlphaFoldDB" id="A0A2N5ZIQ4"/>
<proteinExistence type="predicted"/>
<evidence type="ECO:0000256" key="1">
    <source>
        <dbReference type="SAM" id="Phobius"/>
    </source>
</evidence>
<feature type="transmembrane region" description="Helical" evidence="1">
    <location>
        <begin position="200"/>
        <end position="221"/>
    </location>
</feature>
<dbReference type="EMBL" id="PKTG01000060">
    <property type="protein sequence ID" value="PLX18503.1"/>
    <property type="molecule type" value="Genomic_DNA"/>
</dbReference>
<dbReference type="InterPro" id="IPR000326">
    <property type="entry name" value="PAP2/HPO"/>
</dbReference>
<gene>
    <name evidence="3" type="ORF">C0601_04420</name>
</gene>
<name>A0A2N5ZIQ4_MUIH1</name>
<feature type="transmembrane region" description="Helical" evidence="1">
    <location>
        <begin position="92"/>
        <end position="109"/>
    </location>
</feature>
<keyword evidence="1" id="KW-1133">Transmembrane helix</keyword>
<sequence length="234" mass="27612">MNHRHRILLIFSIILLFFVIWLFEITDIDRHINDNFFDNTKKIWLIPNNDTIYGKIFYKGIKGLLILVAVGILTTIILSYRSDRYKKYRYRAIFLFLCMAIIPSFISFLKHTTNVYPPWDLKIYNGTAPYVKLIEKYPKDFLQKDKPQGYPAGHASGGFSLLCFYFVLKKRWKKNLSLIIWMLAGWSMGIYQMLRGAHFLSHTIVTNILSIIITLIIYNFFSKKIKGELYEISN</sequence>
<feature type="transmembrane region" description="Helical" evidence="1">
    <location>
        <begin position="56"/>
        <end position="80"/>
    </location>
</feature>
<dbReference type="SUPFAM" id="SSF48317">
    <property type="entry name" value="Acid phosphatase/Vanadium-dependent haloperoxidase"/>
    <property type="match status" value="1"/>
</dbReference>